<dbReference type="GO" id="GO:0015920">
    <property type="term" value="P:lipopolysaccharide transport"/>
    <property type="evidence" value="ECO:0007669"/>
    <property type="project" value="TreeGrafter"/>
</dbReference>
<name>A0A941GTM8_9CHRO</name>
<keyword evidence="5 6" id="KW-0472">Membrane</keyword>
<feature type="transmembrane region" description="Helical" evidence="6">
    <location>
        <begin position="67"/>
        <end position="85"/>
    </location>
</feature>
<proteinExistence type="predicted"/>
<evidence type="ECO:0000256" key="3">
    <source>
        <dbReference type="ARBA" id="ARBA00022692"/>
    </source>
</evidence>
<keyword evidence="2" id="KW-1003">Cell membrane</keyword>
<dbReference type="GO" id="GO:0043190">
    <property type="term" value="C:ATP-binding cassette (ABC) transporter complex"/>
    <property type="evidence" value="ECO:0007669"/>
    <property type="project" value="TreeGrafter"/>
</dbReference>
<dbReference type="AlphaFoldDB" id="A0A941GTM8"/>
<sequence length="374" mass="41633">MKKIPQPSLMDRYIVTELIGPFLFSVGIFSAAGVAIGTLSDLGNKIFESGLPFSQAVQVFFLKLPEFTAYALPISVLLATLIAYGRLNKDSELIAFRSCGVSIYRVVTPAVILSLVVTGLTFLFNELIVPAANYQATRILVETINEEKPFLLTEDIFYPQYEQINEENGAKQRRLKSLFYAKKFDGKTMNNITVVNWANERLKEIIVAASASWNAEINSWDFSQVTLYQVTPETIREFETKQVEFPRAPLDLALKSRDPYEMNIAQAREYLEIIQFSGDEPKIMMFQVRTQQKIAFPFVCLVFGLVGSVLGCGQATGRGKSLGMSAGIVFMYYLLGFLIGALGLIGILSPFLAAWLPNFLGLGVGIWLLIKTAH</sequence>
<evidence type="ECO:0000256" key="6">
    <source>
        <dbReference type="SAM" id="Phobius"/>
    </source>
</evidence>
<dbReference type="InterPro" id="IPR005495">
    <property type="entry name" value="LptG/LptF_permease"/>
</dbReference>
<reference evidence="7" key="1">
    <citation type="submission" date="2021-02" db="EMBL/GenBank/DDBJ databases">
        <title>Metagenome analyses of Stigonema ocellatum DSM 106950, Chlorogloea purpurea SAG 13.99 and Gomphosphaeria aponina DSM 107014.</title>
        <authorList>
            <person name="Marter P."/>
            <person name="Huang S."/>
        </authorList>
    </citation>
    <scope>NUCLEOTIDE SEQUENCE</scope>
    <source>
        <strain evidence="7">JP213</strain>
    </source>
</reference>
<evidence type="ECO:0000256" key="1">
    <source>
        <dbReference type="ARBA" id="ARBA00004651"/>
    </source>
</evidence>
<feature type="transmembrane region" description="Helical" evidence="6">
    <location>
        <begin position="106"/>
        <end position="124"/>
    </location>
</feature>
<dbReference type="Pfam" id="PF03739">
    <property type="entry name" value="LptF_LptG"/>
    <property type="match status" value="1"/>
</dbReference>
<comment type="caution">
    <text evidence="7">The sequence shown here is derived from an EMBL/GenBank/DDBJ whole genome shotgun (WGS) entry which is preliminary data.</text>
</comment>
<feature type="transmembrane region" description="Helical" evidence="6">
    <location>
        <begin position="12"/>
        <end position="36"/>
    </location>
</feature>
<evidence type="ECO:0000313" key="7">
    <source>
        <dbReference type="EMBL" id="MBR8827987.1"/>
    </source>
</evidence>
<evidence type="ECO:0000256" key="5">
    <source>
        <dbReference type="ARBA" id="ARBA00023136"/>
    </source>
</evidence>
<comment type="subcellular location">
    <subcellularLocation>
        <location evidence="1">Cell membrane</location>
        <topology evidence="1">Multi-pass membrane protein</topology>
    </subcellularLocation>
</comment>
<gene>
    <name evidence="7" type="ORF">DSM107014_08820</name>
</gene>
<evidence type="ECO:0000256" key="4">
    <source>
        <dbReference type="ARBA" id="ARBA00022989"/>
    </source>
</evidence>
<dbReference type="Proteomes" id="UP000767446">
    <property type="component" value="Unassembled WGS sequence"/>
</dbReference>
<dbReference type="PANTHER" id="PTHR33529:SF6">
    <property type="entry name" value="YJGP_YJGQ FAMILY PERMEASE"/>
    <property type="match status" value="1"/>
</dbReference>
<feature type="transmembrane region" description="Helical" evidence="6">
    <location>
        <begin position="294"/>
        <end position="313"/>
    </location>
</feature>
<organism evidence="7 8">
    <name type="scientific">Gomphosphaeria aponina SAG 52.96 = DSM 107014</name>
    <dbReference type="NCBI Taxonomy" id="1521640"/>
    <lineage>
        <taxon>Bacteria</taxon>
        <taxon>Bacillati</taxon>
        <taxon>Cyanobacteriota</taxon>
        <taxon>Cyanophyceae</taxon>
        <taxon>Oscillatoriophycideae</taxon>
        <taxon>Chroococcales</taxon>
        <taxon>Gomphosphaeriaceae</taxon>
        <taxon>Gomphosphaeria</taxon>
    </lineage>
</organism>
<dbReference type="EMBL" id="JADQBC010000050">
    <property type="protein sequence ID" value="MBR8827987.1"/>
    <property type="molecule type" value="Genomic_DNA"/>
</dbReference>
<dbReference type="PANTHER" id="PTHR33529">
    <property type="entry name" value="SLR0882 PROTEIN-RELATED"/>
    <property type="match status" value="1"/>
</dbReference>
<keyword evidence="4 6" id="KW-1133">Transmembrane helix</keyword>
<accession>A0A941GTM8</accession>
<evidence type="ECO:0000256" key="2">
    <source>
        <dbReference type="ARBA" id="ARBA00022475"/>
    </source>
</evidence>
<feature type="transmembrane region" description="Helical" evidence="6">
    <location>
        <begin position="325"/>
        <end position="345"/>
    </location>
</feature>
<feature type="transmembrane region" description="Helical" evidence="6">
    <location>
        <begin position="351"/>
        <end position="370"/>
    </location>
</feature>
<protein>
    <submittedName>
        <fullName evidence="7">LptF/LptG family permease</fullName>
    </submittedName>
</protein>
<keyword evidence="3 6" id="KW-0812">Transmembrane</keyword>
<evidence type="ECO:0000313" key="8">
    <source>
        <dbReference type="Proteomes" id="UP000767446"/>
    </source>
</evidence>